<dbReference type="AlphaFoldDB" id="A0A6A6NZA9"/>
<name>A0A6A6NZA9_9PEZI</name>
<evidence type="ECO:0000256" key="1">
    <source>
        <dbReference type="ARBA" id="ARBA00009481"/>
    </source>
</evidence>
<evidence type="ECO:0000256" key="6">
    <source>
        <dbReference type="ARBA" id="ARBA00023277"/>
    </source>
</evidence>
<keyword evidence="4" id="KW-0328">Glycosyltransferase</keyword>
<sequence>MSATDDLNLDFNAAVQRVHHRRKTWPATDLVDVETIRHEFKAASSGRQMKRMQRAQEEGHPVKLQPLFMGISAAESNSTHVDIGFASHDGTYSIDFAVHTLPSGRASFHNGTAMPEEQATQFADYFITKMHEYEEEHLYKFVAAGVPARLVKVIPQLPSRLWAELDVVPMVFERGLESDEEEQLGVDEEADSMARKALMFFGPNNLPRIQVGRRNEVEVDSNGHALISSVEQYRQSCTVETWEATMKIVDQLKKHGTKIAFFNTTPQGGGVALMRHALIRFLRLVGVNAKWYVPKPKPEVFRITKTNHNILQGVAAPSERLTLAQQDILNTWAHQNATRYWTQHGGPLASRGDGGADVIIIDDPQMPSLVTIAKQMDATRPVLFRSHIQVRADLVDAGNNPTAEVWDWLWHFARHADVFISHPVRAFVPACVPRAAVAYMPATTDWLDGLNKQLDPWDVSFYLAELNEQARNQHIPLLQYPARPFVAQIARFDPSKGIPDVLAAYAILRREHMRGWPAEKTPQLVVAGHGAVDDPDGTAILDQTLSAIDRQYADLADDIVVLRLGPSDQMLGAILQSARVALQLSTREGFEVKVSEALHKGVPIVATLAGGIPLQVEHGKSGFLVEPGDAKAVAGYLAQLFGDESLWERMSEYARTHVSDEVGTVGNALAWLYLCEKESRGEKVVPEGRWVVDMAREETGVEWTKGETRLSRNGTVTG</sequence>
<dbReference type="PANTHER" id="PTHR47779:SF1">
    <property type="entry name" value="SYNTHASE (CCG-9), PUTATIVE (AFU_ORTHOLOGUE AFUA_3G12100)-RELATED"/>
    <property type="match status" value="1"/>
</dbReference>
<organism evidence="9 10">
    <name type="scientific">Lineolata rhizophorae</name>
    <dbReference type="NCBI Taxonomy" id="578093"/>
    <lineage>
        <taxon>Eukaryota</taxon>
        <taxon>Fungi</taxon>
        <taxon>Dikarya</taxon>
        <taxon>Ascomycota</taxon>
        <taxon>Pezizomycotina</taxon>
        <taxon>Dothideomycetes</taxon>
        <taxon>Dothideomycetes incertae sedis</taxon>
        <taxon>Lineolatales</taxon>
        <taxon>Lineolataceae</taxon>
        <taxon>Lineolata</taxon>
    </lineage>
</organism>
<feature type="domain" description="Trehalose synthase N-terminal" evidence="8">
    <location>
        <begin position="262"/>
        <end position="423"/>
    </location>
</feature>
<comment type="similarity">
    <text evidence="1">Belongs to the glycosyltransferase group 1 family. Glycosyltransferase 4 subfamily.</text>
</comment>
<feature type="domain" description="Glycosyl transferase family 1" evidence="7">
    <location>
        <begin position="480"/>
        <end position="656"/>
    </location>
</feature>
<dbReference type="Pfam" id="PF00534">
    <property type="entry name" value="Glycos_transf_1"/>
    <property type="match status" value="1"/>
</dbReference>
<dbReference type="InterPro" id="IPR049438">
    <property type="entry name" value="TreT_GT1"/>
</dbReference>
<dbReference type="GO" id="GO:0016757">
    <property type="term" value="F:glycosyltransferase activity"/>
    <property type="evidence" value="ECO:0007669"/>
    <property type="project" value="UniProtKB-KW"/>
</dbReference>
<dbReference type="InterPro" id="IPR001296">
    <property type="entry name" value="Glyco_trans_1"/>
</dbReference>
<keyword evidence="6" id="KW-0119">Carbohydrate metabolism</keyword>
<keyword evidence="5" id="KW-0808">Transferase</keyword>
<accession>A0A6A6NZA9</accession>
<dbReference type="GO" id="GO:0006006">
    <property type="term" value="P:glucose metabolic process"/>
    <property type="evidence" value="ECO:0007669"/>
    <property type="project" value="UniProtKB-KW"/>
</dbReference>
<evidence type="ECO:0000259" key="8">
    <source>
        <dbReference type="Pfam" id="PF21269"/>
    </source>
</evidence>
<dbReference type="EMBL" id="MU001681">
    <property type="protein sequence ID" value="KAF2457081.1"/>
    <property type="molecule type" value="Genomic_DNA"/>
</dbReference>
<evidence type="ECO:0000256" key="2">
    <source>
        <dbReference type="ARBA" id="ARBA00011738"/>
    </source>
</evidence>
<comment type="subunit">
    <text evidence="2">Homodimer.</text>
</comment>
<dbReference type="PANTHER" id="PTHR47779">
    <property type="entry name" value="SYNTHASE (CCG-9), PUTATIVE (AFU_ORTHOLOGUE AFUA_3G12100)-RELATED"/>
    <property type="match status" value="1"/>
</dbReference>
<dbReference type="OrthoDB" id="937291at2759"/>
<proteinExistence type="inferred from homology"/>
<evidence type="ECO:0000313" key="9">
    <source>
        <dbReference type="EMBL" id="KAF2457081.1"/>
    </source>
</evidence>
<evidence type="ECO:0000256" key="4">
    <source>
        <dbReference type="ARBA" id="ARBA00022676"/>
    </source>
</evidence>
<keyword evidence="10" id="KW-1185">Reference proteome</keyword>
<dbReference type="InterPro" id="IPR052078">
    <property type="entry name" value="Trehalose_Metab_GTase"/>
</dbReference>
<evidence type="ECO:0000259" key="7">
    <source>
        <dbReference type="Pfam" id="PF00534"/>
    </source>
</evidence>
<reference evidence="9" key="1">
    <citation type="journal article" date="2020" name="Stud. Mycol.">
        <title>101 Dothideomycetes genomes: a test case for predicting lifestyles and emergence of pathogens.</title>
        <authorList>
            <person name="Haridas S."/>
            <person name="Albert R."/>
            <person name="Binder M."/>
            <person name="Bloem J."/>
            <person name="Labutti K."/>
            <person name="Salamov A."/>
            <person name="Andreopoulos B."/>
            <person name="Baker S."/>
            <person name="Barry K."/>
            <person name="Bills G."/>
            <person name="Bluhm B."/>
            <person name="Cannon C."/>
            <person name="Castanera R."/>
            <person name="Culley D."/>
            <person name="Daum C."/>
            <person name="Ezra D."/>
            <person name="Gonzalez J."/>
            <person name="Henrissat B."/>
            <person name="Kuo A."/>
            <person name="Liang C."/>
            <person name="Lipzen A."/>
            <person name="Lutzoni F."/>
            <person name="Magnuson J."/>
            <person name="Mondo S."/>
            <person name="Nolan M."/>
            <person name="Ohm R."/>
            <person name="Pangilinan J."/>
            <person name="Park H.-J."/>
            <person name="Ramirez L."/>
            <person name="Alfaro M."/>
            <person name="Sun H."/>
            <person name="Tritt A."/>
            <person name="Yoshinaga Y."/>
            <person name="Zwiers L.-H."/>
            <person name="Turgeon B."/>
            <person name="Goodwin S."/>
            <person name="Spatafora J."/>
            <person name="Crous P."/>
            <person name="Grigoriev I."/>
        </authorList>
    </citation>
    <scope>NUCLEOTIDE SEQUENCE</scope>
    <source>
        <strain evidence="9">ATCC 16933</strain>
    </source>
</reference>
<keyword evidence="3" id="KW-0313">Glucose metabolism</keyword>
<evidence type="ECO:0000313" key="10">
    <source>
        <dbReference type="Proteomes" id="UP000799766"/>
    </source>
</evidence>
<dbReference type="SUPFAM" id="SSF53756">
    <property type="entry name" value="UDP-Glycosyltransferase/glycogen phosphorylase"/>
    <property type="match status" value="1"/>
</dbReference>
<gene>
    <name evidence="9" type="ORF">BDY21DRAFT_344880</name>
</gene>
<evidence type="ECO:0000256" key="3">
    <source>
        <dbReference type="ARBA" id="ARBA00022526"/>
    </source>
</evidence>
<evidence type="ECO:0000256" key="5">
    <source>
        <dbReference type="ARBA" id="ARBA00022679"/>
    </source>
</evidence>
<dbReference type="Gene3D" id="3.40.50.2000">
    <property type="entry name" value="Glycogen Phosphorylase B"/>
    <property type="match status" value="2"/>
</dbReference>
<dbReference type="Proteomes" id="UP000799766">
    <property type="component" value="Unassembled WGS sequence"/>
</dbReference>
<dbReference type="Pfam" id="PF21269">
    <property type="entry name" value="TreT_GT1"/>
    <property type="match status" value="1"/>
</dbReference>
<protein>
    <submittedName>
        <fullName evidence="9">Trehalose synthase (Ccg-9)</fullName>
    </submittedName>
</protein>